<dbReference type="InterPro" id="IPR011032">
    <property type="entry name" value="GroES-like_sf"/>
</dbReference>
<dbReference type="PANTHER" id="PTHR48106:SF18">
    <property type="entry name" value="QUINONE OXIDOREDUCTASE PIG3"/>
    <property type="match status" value="1"/>
</dbReference>
<evidence type="ECO:0000259" key="3">
    <source>
        <dbReference type="SMART" id="SM00829"/>
    </source>
</evidence>
<dbReference type="InterPro" id="IPR014189">
    <property type="entry name" value="Quinone_OxRdtase_PIG3"/>
</dbReference>
<dbReference type="InterPro" id="IPR013154">
    <property type="entry name" value="ADH-like_N"/>
</dbReference>
<dbReference type="InterPro" id="IPR036291">
    <property type="entry name" value="NAD(P)-bd_dom_sf"/>
</dbReference>
<dbReference type="AlphaFoldDB" id="A0A1Y2G467"/>
<keyword evidence="5" id="KW-1185">Reference proteome</keyword>
<dbReference type="Pfam" id="PF00107">
    <property type="entry name" value="ADH_zinc_N"/>
    <property type="match status" value="1"/>
</dbReference>
<name>A0A1Y2G467_9BASI</name>
<dbReference type="EMBL" id="MCGR01000001">
    <property type="protein sequence ID" value="ORY92733.1"/>
    <property type="molecule type" value="Genomic_DNA"/>
</dbReference>
<dbReference type="SUPFAM" id="SSF51735">
    <property type="entry name" value="NAD(P)-binding Rossmann-fold domains"/>
    <property type="match status" value="1"/>
</dbReference>
<dbReference type="NCBIfam" id="TIGR02824">
    <property type="entry name" value="quinone_pig3"/>
    <property type="match status" value="1"/>
</dbReference>
<organism evidence="4 5">
    <name type="scientific">Leucosporidium creatinivorum</name>
    <dbReference type="NCBI Taxonomy" id="106004"/>
    <lineage>
        <taxon>Eukaryota</taxon>
        <taxon>Fungi</taxon>
        <taxon>Dikarya</taxon>
        <taxon>Basidiomycota</taxon>
        <taxon>Pucciniomycotina</taxon>
        <taxon>Microbotryomycetes</taxon>
        <taxon>Leucosporidiales</taxon>
        <taxon>Leucosporidium</taxon>
    </lineage>
</organism>
<evidence type="ECO:0000256" key="2">
    <source>
        <dbReference type="ARBA" id="ARBA00023002"/>
    </source>
</evidence>
<accession>A0A1Y2G467</accession>
<dbReference type="GO" id="GO:0070402">
    <property type="term" value="F:NADPH binding"/>
    <property type="evidence" value="ECO:0007669"/>
    <property type="project" value="TreeGrafter"/>
</dbReference>
<dbReference type="Pfam" id="PF08240">
    <property type="entry name" value="ADH_N"/>
    <property type="match status" value="1"/>
</dbReference>
<dbReference type="InterPro" id="IPR020843">
    <property type="entry name" value="ER"/>
</dbReference>
<keyword evidence="1" id="KW-0521">NADP</keyword>
<proteinExistence type="predicted"/>
<dbReference type="GO" id="GO:0016651">
    <property type="term" value="F:oxidoreductase activity, acting on NAD(P)H"/>
    <property type="evidence" value="ECO:0007669"/>
    <property type="project" value="TreeGrafter"/>
</dbReference>
<evidence type="ECO:0000313" key="5">
    <source>
        <dbReference type="Proteomes" id="UP000193467"/>
    </source>
</evidence>
<sequence>MPQMRAILVKDGKSDSAQGLYLGETERPTPKQGEILVKIKAFGLNRMDIMQRQGKYPLPPGITQILGVEFSGTVAETAGDKFKVGDEVFGLAFGGAYAEYIAVAEGMVTKKPEGVSWVQAASIPENWLTAYQALFLIADLQPGQSVLIHAGASGVGLAAIQLAKTFGAGKIFATAGTDDKVKFVEQHGATKGVNYKTQDFSAEILKATDDAGVNVVIDFVGQNYWEKNVASLARDGRMVLLGLMSGAVTEKPLNMGPILFKRLRVEGTTLRSRTLEYQSNLLGQFTEKALDKIFSRSRGEEGLDLVIHKVYPWEKIIEAHTEMEEAKNIGKIICEVTDA</sequence>
<feature type="domain" description="Enoyl reductase (ER)" evidence="3">
    <location>
        <begin position="15"/>
        <end position="334"/>
    </location>
</feature>
<reference evidence="4 5" key="1">
    <citation type="submission" date="2016-07" db="EMBL/GenBank/DDBJ databases">
        <title>Pervasive Adenine N6-methylation of Active Genes in Fungi.</title>
        <authorList>
            <consortium name="DOE Joint Genome Institute"/>
            <person name="Mondo S.J."/>
            <person name="Dannebaum R.O."/>
            <person name="Kuo R.C."/>
            <person name="Labutti K."/>
            <person name="Haridas S."/>
            <person name="Kuo A."/>
            <person name="Salamov A."/>
            <person name="Ahrendt S.R."/>
            <person name="Lipzen A."/>
            <person name="Sullivan W."/>
            <person name="Andreopoulos W.B."/>
            <person name="Clum A."/>
            <person name="Lindquist E."/>
            <person name="Daum C."/>
            <person name="Ramamoorthy G.K."/>
            <person name="Gryganskyi A."/>
            <person name="Culley D."/>
            <person name="Magnuson J.K."/>
            <person name="James T.Y."/>
            <person name="O'Malley M.A."/>
            <person name="Stajich J.E."/>
            <person name="Spatafora J.W."/>
            <person name="Visel A."/>
            <person name="Grigoriev I.V."/>
        </authorList>
    </citation>
    <scope>NUCLEOTIDE SEQUENCE [LARGE SCALE GENOMIC DNA]</scope>
    <source>
        <strain evidence="4 5">62-1032</strain>
    </source>
</reference>
<protein>
    <recommendedName>
        <fullName evidence="3">Enoyl reductase (ER) domain-containing protein</fullName>
    </recommendedName>
</protein>
<dbReference type="PANTHER" id="PTHR48106">
    <property type="entry name" value="QUINONE OXIDOREDUCTASE PIG3-RELATED"/>
    <property type="match status" value="1"/>
</dbReference>
<dbReference type="SUPFAM" id="SSF50129">
    <property type="entry name" value="GroES-like"/>
    <property type="match status" value="1"/>
</dbReference>
<comment type="caution">
    <text evidence="4">The sequence shown here is derived from an EMBL/GenBank/DDBJ whole genome shotgun (WGS) entry which is preliminary data.</text>
</comment>
<dbReference type="InterPro" id="IPR013149">
    <property type="entry name" value="ADH-like_C"/>
</dbReference>
<dbReference type="Proteomes" id="UP000193467">
    <property type="component" value="Unassembled WGS sequence"/>
</dbReference>
<dbReference type="Gene3D" id="3.90.180.10">
    <property type="entry name" value="Medium-chain alcohol dehydrogenases, catalytic domain"/>
    <property type="match status" value="1"/>
</dbReference>
<keyword evidence="2" id="KW-0560">Oxidoreductase</keyword>
<evidence type="ECO:0000256" key="1">
    <source>
        <dbReference type="ARBA" id="ARBA00022857"/>
    </source>
</evidence>
<dbReference type="CDD" id="cd05276">
    <property type="entry name" value="p53_inducible_oxidoreductase"/>
    <property type="match status" value="1"/>
</dbReference>
<dbReference type="Gene3D" id="3.40.50.720">
    <property type="entry name" value="NAD(P)-binding Rossmann-like Domain"/>
    <property type="match status" value="1"/>
</dbReference>
<gene>
    <name evidence="4" type="ORF">BCR35DRAFT_298237</name>
</gene>
<dbReference type="InParanoid" id="A0A1Y2G467"/>
<dbReference type="SMART" id="SM00829">
    <property type="entry name" value="PKS_ER"/>
    <property type="match status" value="1"/>
</dbReference>
<dbReference type="OrthoDB" id="203908at2759"/>
<dbReference type="STRING" id="106004.A0A1Y2G467"/>
<evidence type="ECO:0000313" key="4">
    <source>
        <dbReference type="EMBL" id="ORY92733.1"/>
    </source>
</evidence>